<accession>A0A699TE13</accession>
<protein>
    <recommendedName>
        <fullName evidence="2">Gag-Pol polyprotein</fullName>
    </recommendedName>
</protein>
<comment type="caution">
    <text evidence="1">The sequence shown here is derived from an EMBL/GenBank/DDBJ whole genome shotgun (WGS) entry which is preliminary data.</text>
</comment>
<dbReference type="EMBL" id="BKCJ011235532">
    <property type="protein sequence ID" value="GFD08040.1"/>
    <property type="molecule type" value="Genomic_DNA"/>
</dbReference>
<reference evidence="1" key="1">
    <citation type="journal article" date="2019" name="Sci. Rep.">
        <title>Draft genome of Tanacetum cinerariifolium, the natural source of mosquito coil.</title>
        <authorList>
            <person name="Yamashiro T."/>
            <person name="Shiraishi A."/>
            <person name="Satake H."/>
            <person name="Nakayama K."/>
        </authorList>
    </citation>
    <scope>NUCLEOTIDE SEQUENCE</scope>
</reference>
<proteinExistence type="predicted"/>
<name>A0A699TE13_TANCI</name>
<evidence type="ECO:0000313" key="1">
    <source>
        <dbReference type="EMBL" id="GFD08040.1"/>
    </source>
</evidence>
<organism evidence="1">
    <name type="scientific">Tanacetum cinerariifolium</name>
    <name type="common">Dalmatian daisy</name>
    <name type="synonym">Chrysanthemum cinerariifolium</name>
    <dbReference type="NCBI Taxonomy" id="118510"/>
    <lineage>
        <taxon>Eukaryota</taxon>
        <taxon>Viridiplantae</taxon>
        <taxon>Streptophyta</taxon>
        <taxon>Embryophyta</taxon>
        <taxon>Tracheophyta</taxon>
        <taxon>Spermatophyta</taxon>
        <taxon>Magnoliopsida</taxon>
        <taxon>eudicotyledons</taxon>
        <taxon>Gunneridae</taxon>
        <taxon>Pentapetalae</taxon>
        <taxon>asterids</taxon>
        <taxon>campanulids</taxon>
        <taxon>Asterales</taxon>
        <taxon>Asteraceae</taxon>
        <taxon>Asteroideae</taxon>
        <taxon>Anthemideae</taxon>
        <taxon>Anthemidinae</taxon>
        <taxon>Tanacetum</taxon>
    </lineage>
</organism>
<sequence length="51" mass="5929">MLEESDYESWKIRIERYIKGKTHEKLIWKSFLNGPSAHPQITDLVPMGSPA</sequence>
<evidence type="ECO:0008006" key="2">
    <source>
        <dbReference type="Google" id="ProtNLM"/>
    </source>
</evidence>
<feature type="non-terminal residue" evidence="1">
    <location>
        <position position="51"/>
    </location>
</feature>
<dbReference type="AlphaFoldDB" id="A0A699TE13"/>
<gene>
    <name evidence="1" type="ORF">Tci_880009</name>
</gene>